<sequence>MAYLAQQVNSGITYNGQYFQLADNVDLSADEWVPIGTDQTNSFQGTLDGNNKTITGLKIGT</sequence>
<protein>
    <submittedName>
        <fullName evidence="1">Uncharacterized protein</fullName>
    </submittedName>
</protein>
<dbReference type="EMBL" id="FWEV01000012">
    <property type="protein sequence ID" value="SLM27713.1"/>
    <property type="molecule type" value="Genomic_DNA"/>
</dbReference>
<evidence type="ECO:0000313" key="2">
    <source>
        <dbReference type="Proteomes" id="UP000191931"/>
    </source>
</evidence>
<reference evidence="1 2" key="1">
    <citation type="submission" date="2017-03" db="EMBL/GenBank/DDBJ databases">
        <authorList>
            <person name="Afonso C.L."/>
            <person name="Miller P.J."/>
            <person name="Scott M.A."/>
            <person name="Spackman E."/>
            <person name="Goraichik I."/>
            <person name="Dimitrov K.M."/>
            <person name="Suarez D.L."/>
            <person name="Swayne D.E."/>
        </authorList>
    </citation>
    <scope>NUCLEOTIDE SEQUENCE [LARGE SCALE GENOMIC DNA]</scope>
    <source>
        <strain evidence="1">PRJEB14757</strain>
    </source>
</reference>
<evidence type="ECO:0000313" key="1">
    <source>
        <dbReference type="EMBL" id="SLM27713.1"/>
    </source>
</evidence>
<dbReference type="RefSeq" id="WP_080804175.1">
    <property type="nucleotide sequence ID" value="NZ_LT828545.1"/>
</dbReference>
<keyword evidence="2" id="KW-1185">Reference proteome</keyword>
<gene>
    <name evidence="1" type="ORF">MTBBW1_1090004</name>
</gene>
<dbReference type="Gene3D" id="2.160.20.110">
    <property type="match status" value="1"/>
</dbReference>
<organism evidence="1 2">
    <name type="scientific">Desulfamplus magnetovallimortis</name>
    <dbReference type="NCBI Taxonomy" id="1246637"/>
    <lineage>
        <taxon>Bacteria</taxon>
        <taxon>Pseudomonadati</taxon>
        <taxon>Thermodesulfobacteriota</taxon>
        <taxon>Desulfobacteria</taxon>
        <taxon>Desulfobacterales</taxon>
        <taxon>Desulfobacteraceae</taxon>
        <taxon>Desulfamplus</taxon>
    </lineage>
</organism>
<dbReference type="STRING" id="1246637.MTBBW1_1090004"/>
<name>A0A1W1H5F5_9BACT</name>
<dbReference type="Proteomes" id="UP000191931">
    <property type="component" value="Unassembled WGS sequence"/>
</dbReference>
<dbReference type="AlphaFoldDB" id="A0A1W1H5F5"/>
<dbReference type="OrthoDB" id="468094at2"/>
<accession>A0A1W1H5F5</accession>
<proteinExistence type="predicted"/>